<gene>
    <name evidence="3" type="ORF">CLUMA_CG017937</name>
</gene>
<evidence type="ECO:0000256" key="2">
    <source>
        <dbReference type="SAM" id="Phobius"/>
    </source>
</evidence>
<evidence type="ECO:0000313" key="3">
    <source>
        <dbReference type="EMBL" id="CRL04886.1"/>
    </source>
</evidence>
<dbReference type="GO" id="GO:0008017">
    <property type="term" value="F:microtubule binding"/>
    <property type="evidence" value="ECO:0007669"/>
    <property type="project" value="TreeGrafter"/>
</dbReference>
<proteinExistence type="predicted"/>
<dbReference type="EMBL" id="CVRI01000063">
    <property type="protein sequence ID" value="CRL04886.1"/>
    <property type="molecule type" value="Genomic_DNA"/>
</dbReference>
<accession>A0A1J1J0E9</accession>
<organism evidence="3 4">
    <name type="scientific">Clunio marinus</name>
    <dbReference type="NCBI Taxonomy" id="568069"/>
    <lineage>
        <taxon>Eukaryota</taxon>
        <taxon>Metazoa</taxon>
        <taxon>Ecdysozoa</taxon>
        <taxon>Arthropoda</taxon>
        <taxon>Hexapoda</taxon>
        <taxon>Insecta</taxon>
        <taxon>Pterygota</taxon>
        <taxon>Neoptera</taxon>
        <taxon>Endopterygota</taxon>
        <taxon>Diptera</taxon>
        <taxon>Nematocera</taxon>
        <taxon>Chironomoidea</taxon>
        <taxon>Chironomidae</taxon>
        <taxon>Clunio</taxon>
    </lineage>
</organism>
<dbReference type="GO" id="GO:0071786">
    <property type="term" value="P:endoplasmic reticulum tubular network organization"/>
    <property type="evidence" value="ECO:0007669"/>
    <property type="project" value="TreeGrafter"/>
</dbReference>
<dbReference type="PANTHER" id="PTHR12300:SF117">
    <property type="entry name" value="LP05237P-RELATED"/>
    <property type="match status" value="1"/>
</dbReference>
<dbReference type="GO" id="GO:0005789">
    <property type="term" value="C:endoplasmic reticulum membrane"/>
    <property type="evidence" value="ECO:0007669"/>
    <property type="project" value="TreeGrafter"/>
</dbReference>
<dbReference type="OrthoDB" id="10009287at2759"/>
<dbReference type="AlphaFoldDB" id="A0A1J1J0E9"/>
<feature type="region of interest" description="Disordered" evidence="1">
    <location>
        <begin position="620"/>
        <end position="665"/>
    </location>
</feature>
<dbReference type="GO" id="GO:0005881">
    <property type="term" value="C:cytoplasmic microtubule"/>
    <property type="evidence" value="ECO:0007669"/>
    <property type="project" value="TreeGrafter"/>
</dbReference>
<dbReference type="InterPro" id="IPR004345">
    <property type="entry name" value="TB2_DP1_HVA22"/>
</dbReference>
<feature type="compositionally biased region" description="Basic and acidic residues" evidence="1">
    <location>
        <begin position="652"/>
        <end position="665"/>
    </location>
</feature>
<dbReference type="STRING" id="568069.A0A1J1J0E9"/>
<keyword evidence="2" id="KW-1133">Transmembrane helix</keyword>
<dbReference type="GO" id="GO:0071782">
    <property type="term" value="C:endoplasmic reticulum tubular network"/>
    <property type="evidence" value="ECO:0007669"/>
    <property type="project" value="TreeGrafter"/>
</dbReference>
<reference evidence="3 4" key="1">
    <citation type="submission" date="2015-04" db="EMBL/GenBank/DDBJ databases">
        <authorList>
            <person name="Syromyatnikov M.Y."/>
            <person name="Popov V.N."/>
        </authorList>
    </citation>
    <scope>NUCLEOTIDE SEQUENCE [LARGE SCALE GENOMIC DNA]</scope>
</reference>
<dbReference type="PANTHER" id="PTHR12300">
    <property type="entry name" value="HVA22-LIKE PROTEINS"/>
    <property type="match status" value="1"/>
</dbReference>
<keyword evidence="2" id="KW-0472">Membrane</keyword>
<protein>
    <submittedName>
        <fullName evidence="3">CLUMA_CG017937, isoform A</fullName>
    </submittedName>
</protein>
<evidence type="ECO:0000313" key="4">
    <source>
        <dbReference type="Proteomes" id="UP000183832"/>
    </source>
</evidence>
<dbReference type="Proteomes" id="UP000183832">
    <property type="component" value="Unassembled WGS sequence"/>
</dbReference>
<name>A0A1J1J0E9_9DIPT</name>
<keyword evidence="2" id="KW-0812">Transmembrane</keyword>
<dbReference type="Pfam" id="PF03134">
    <property type="entry name" value="TB2_DP1_HVA22"/>
    <property type="match status" value="1"/>
</dbReference>
<evidence type="ECO:0000256" key="1">
    <source>
        <dbReference type="SAM" id="MobiDB-lite"/>
    </source>
</evidence>
<keyword evidence="4" id="KW-1185">Reference proteome</keyword>
<sequence length="665" mass="77337">MRRNSVNINELINRFETDDDIIASENAKYVRVTRPKGKLHAMYDEDAYTADENRLMRYNENFKFFNLNNKRNNVTMTNAKEMTKQSIALLLNRISGFLEMVSKFPFPRMSVMSFGLTSLLAIFICPRGFTERALYPGFRLIFTTIYPAYRSFKAVRNKNLKEYLKWIIFWIVYAFFTCIELLTDAVMSWFPCYYEIKVIILIWLLGPSSRGAIKLYKMCIHPMLLSREQEIDEIIQTAQERGYMHVFRLGSKSVNYANKIIMQEGKPPGNSFISSHQLMKNVSLSNLSDVDTISFNGDVDDTLRLRRLSKDKIPIYGNQFNYSNEHLEQRRSSMDFRCDDISSGYSSPSSPQFFRHPSMRSQTFIEERGGDKETFYRDLYQNQETLSMKSDIEHFNGVQRDVSRQKAAISELSDDEIIAAYNKLKVKQNSRLDEVREMKSEESSEEMHKEFLKWIEMKQNAKVDQINSSLSKKSLENKKVNNIDETEVPKEVVNVVTSELEVNDEKIDAKDDAVDFEEFQDVISDSGDDEYLKVPLVILEDREEDEILKMDDEVKENEVKVEETHEHFMTPLMINSNIEITDKIESTENFIEAKLTLSNAPIEIVTSLSSSTFSLTSDKSIDEFDNKKQRPAKHSKGRAPLPPINAHPGQFYDEKNKKYFKETEL</sequence>
<feature type="transmembrane region" description="Helical" evidence="2">
    <location>
        <begin position="164"/>
        <end position="182"/>
    </location>
</feature>